<keyword evidence="6" id="KW-0540">Nuclease</keyword>
<evidence type="ECO:0000313" key="11">
    <source>
        <dbReference type="EMBL" id="SVE70145.1"/>
    </source>
</evidence>
<evidence type="ECO:0000256" key="1">
    <source>
        <dbReference type="ARBA" id="ARBA00002435"/>
    </source>
</evidence>
<keyword evidence="4" id="KW-0963">Cytoplasm</keyword>
<dbReference type="GO" id="GO:0006364">
    <property type="term" value="P:rRNA processing"/>
    <property type="evidence" value="ECO:0007669"/>
    <property type="project" value="TreeGrafter"/>
</dbReference>
<dbReference type="PIRSF" id="PIRSF027081">
    <property type="entry name" value="RNase_P/MRP_p29_subunit"/>
    <property type="match status" value="1"/>
</dbReference>
<dbReference type="GO" id="GO:0033204">
    <property type="term" value="F:ribonuclease P RNA binding"/>
    <property type="evidence" value="ECO:0007669"/>
    <property type="project" value="InterPro"/>
</dbReference>
<name>A0A4Y7LRE4_9CRUS</name>
<evidence type="ECO:0000256" key="5">
    <source>
        <dbReference type="ARBA" id="ARBA00022694"/>
    </source>
</evidence>
<dbReference type="HAMAP" id="MF_00754">
    <property type="entry name" value="RNase_P_1"/>
    <property type="match status" value="1"/>
</dbReference>
<dbReference type="PANTHER" id="PTHR13348">
    <property type="entry name" value="RIBONUCLEASE P SUBUNIT P29"/>
    <property type="match status" value="1"/>
</dbReference>
<protein>
    <recommendedName>
        <fullName evidence="3 10">Ribonuclease P protein subunit p29</fullName>
    </recommendedName>
</protein>
<dbReference type="InterPro" id="IPR023538">
    <property type="entry name" value="RNP1"/>
</dbReference>
<comment type="subunit">
    <text evidence="9">Component of nuclear RNase P and RNase MRP ribonucleoproteins. RNase P consists of a catalytic RNA moiety and 10 different protein chains; POP1, POP4, POP5, POP7, RPP14, RPP21, RPP25, RPP30, RPP38 and RPP40. Within the RNase P complex, POP1, POP7 and RPP25 form the 'finger' subcomplex, POP5, RPP14, RPP40 and homodimeric RPP30 form the 'palm' subcomplex, and RPP21, POP4 and RPP38 form the 'wrist' subcomplex. All subunits of the RNase P complex interact with the catalytic RNA. Several subunits of RNase P are also part of the RNase MRP complex. RNase MRP consists of a catalytic RNA moiety and about 8 protein subunits; POP1, POP7, RPP25, RPP30, RPP38, RPP40 and possibly also POP4 and POP5.</text>
</comment>
<dbReference type="EMBL" id="LR000526">
    <property type="protein sequence ID" value="SVE70145.1"/>
    <property type="molecule type" value="mRNA"/>
</dbReference>
<comment type="function">
    <text evidence="1 10">Component of ribonuclease P, a ribonucleoprotein complex that generates mature tRNA molecules by cleaving their 5'-ends.</text>
</comment>
<evidence type="ECO:0000256" key="6">
    <source>
        <dbReference type="ARBA" id="ARBA00022722"/>
    </source>
</evidence>
<keyword evidence="8" id="KW-0378">Hydrolase</keyword>
<dbReference type="PANTHER" id="PTHR13348:SF0">
    <property type="entry name" value="RIBONUCLEASE P PROTEIN SUBUNIT P29"/>
    <property type="match status" value="1"/>
</dbReference>
<dbReference type="GO" id="GO:0016787">
    <property type="term" value="F:hydrolase activity"/>
    <property type="evidence" value="ECO:0007669"/>
    <property type="project" value="UniProtKB-KW"/>
</dbReference>
<evidence type="ECO:0000256" key="9">
    <source>
        <dbReference type="ARBA" id="ARBA00046486"/>
    </source>
</evidence>
<dbReference type="Gene3D" id="2.30.30.210">
    <property type="entry name" value="Ribonuclease P/MRP, subunit p29"/>
    <property type="match status" value="1"/>
</dbReference>
<sequence>MQDKDEVHAERSVYHTLNPDARKTIFERAGKNNRSGSSYKEGNEFVTEYLKMHTSESCDLDDLTAGTKKNFPLRTMKPSKSVKCRRKKTLLTSIEKKNLGLQKLPKRGLKYESFSALHNLWAEYMEHFLDLNNSAVGINQDQLHQRIAKADYHGCLLMVTRSKNPSYIGARGIVVLETKNTFQIICEDDKLKIISKRDSVFTFNISKWTLTLFGNHLNIRPSERASRKFKSRPTIDL</sequence>
<dbReference type="GO" id="GO:0001682">
    <property type="term" value="P:tRNA 5'-leader removal"/>
    <property type="evidence" value="ECO:0007669"/>
    <property type="project" value="InterPro"/>
</dbReference>
<dbReference type="GO" id="GO:0030677">
    <property type="term" value="C:ribonuclease P complex"/>
    <property type="evidence" value="ECO:0007669"/>
    <property type="project" value="UniProtKB-UniRule"/>
</dbReference>
<evidence type="ECO:0000256" key="3">
    <source>
        <dbReference type="ARBA" id="ARBA00016225"/>
    </source>
</evidence>
<accession>A0A4Y7LRE4</accession>
<proteinExistence type="evidence at transcript level"/>
<dbReference type="InterPro" id="IPR016848">
    <property type="entry name" value="RNase_P/MRP_Rpp29-subunit"/>
</dbReference>
<evidence type="ECO:0000256" key="8">
    <source>
        <dbReference type="ARBA" id="ARBA00022801"/>
    </source>
</evidence>
<keyword evidence="5 10" id="KW-0819">tRNA processing</keyword>
<dbReference type="InterPro" id="IPR036980">
    <property type="entry name" value="RNase_P/MRP_Rpp29_sf"/>
</dbReference>
<dbReference type="InterPro" id="IPR002730">
    <property type="entry name" value="Rpp29/RNP1"/>
</dbReference>
<keyword evidence="7" id="KW-0255">Endonuclease</keyword>
<comment type="subcellular location">
    <subcellularLocation>
        <location evidence="10">Nucleus</location>
        <location evidence="10">Nucleolus</location>
    </subcellularLocation>
</comment>
<dbReference type="InterPro" id="IPR023534">
    <property type="entry name" value="Rof/RNase_P-like"/>
</dbReference>
<dbReference type="AlphaFoldDB" id="A0A4Y7LRE4"/>
<evidence type="ECO:0000256" key="7">
    <source>
        <dbReference type="ARBA" id="ARBA00022759"/>
    </source>
</evidence>
<dbReference type="Pfam" id="PF01868">
    <property type="entry name" value="RNase_P-MRP_p29"/>
    <property type="match status" value="1"/>
</dbReference>
<comment type="similarity">
    <text evidence="2">Belongs to the eukaryotic/archaeal RNase P protein component 1 family.</text>
</comment>
<evidence type="ECO:0000256" key="4">
    <source>
        <dbReference type="ARBA" id="ARBA00022490"/>
    </source>
</evidence>
<evidence type="ECO:0000256" key="10">
    <source>
        <dbReference type="PIRNR" id="PIRNR027081"/>
    </source>
</evidence>
<organism evidence="11">
    <name type="scientific">Eubosmina coregoni</name>
    <dbReference type="NCBI Taxonomy" id="186181"/>
    <lineage>
        <taxon>Eukaryota</taxon>
        <taxon>Metazoa</taxon>
        <taxon>Ecdysozoa</taxon>
        <taxon>Arthropoda</taxon>
        <taxon>Crustacea</taxon>
        <taxon>Branchiopoda</taxon>
        <taxon>Diplostraca</taxon>
        <taxon>Cladocera</taxon>
        <taxon>Anomopoda</taxon>
        <taxon>Bosminidae</taxon>
        <taxon>Eubosmina</taxon>
    </lineage>
</organism>
<dbReference type="GO" id="GO:0000172">
    <property type="term" value="C:ribonuclease MRP complex"/>
    <property type="evidence" value="ECO:0007669"/>
    <property type="project" value="InterPro"/>
</dbReference>
<dbReference type="SUPFAM" id="SSF101744">
    <property type="entry name" value="Rof/RNase P subunit-like"/>
    <property type="match status" value="1"/>
</dbReference>
<reference evidence="11" key="1">
    <citation type="submission" date="2018-08" db="EMBL/GenBank/DDBJ databases">
        <authorList>
            <person name="Cornetti L."/>
        </authorList>
    </citation>
    <scope>NUCLEOTIDE SEQUENCE</scope>
    <source>
        <strain evidence="11">FI-BAL1-1</strain>
    </source>
</reference>
<dbReference type="SMART" id="SM00538">
    <property type="entry name" value="POP4"/>
    <property type="match status" value="1"/>
</dbReference>
<gene>
    <name evidence="11" type="primary">EOG090X0GV5</name>
</gene>
<keyword evidence="10" id="KW-0539">Nucleus</keyword>
<dbReference type="GO" id="GO:0005730">
    <property type="term" value="C:nucleolus"/>
    <property type="evidence" value="ECO:0007669"/>
    <property type="project" value="UniProtKB-SubCell"/>
</dbReference>
<evidence type="ECO:0000256" key="2">
    <source>
        <dbReference type="ARBA" id="ARBA00006181"/>
    </source>
</evidence>
<dbReference type="GO" id="GO:0004519">
    <property type="term" value="F:endonuclease activity"/>
    <property type="evidence" value="ECO:0007669"/>
    <property type="project" value="UniProtKB-KW"/>
</dbReference>